<feature type="region of interest" description="Disordered" evidence="6">
    <location>
        <begin position="1"/>
        <end position="25"/>
    </location>
</feature>
<evidence type="ECO:0000256" key="6">
    <source>
        <dbReference type="SAM" id="MobiDB-lite"/>
    </source>
</evidence>
<dbReference type="SUPFAM" id="SSF52833">
    <property type="entry name" value="Thioredoxin-like"/>
    <property type="match status" value="1"/>
</dbReference>
<evidence type="ECO:0000256" key="4">
    <source>
        <dbReference type="ARBA" id="ARBA00023157"/>
    </source>
</evidence>
<keyword evidence="2" id="KW-0732">Signal</keyword>
<evidence type="ECO:0000313" key="10">
    <source>
        <dbReference type="Proteomes" id="UP001060261"/>
    </source>
</evidence>
<evidence type="ECO:0000256" key="1">
    <source>
        <dbReference type="ARBA" id="ARBA00005791"/>
    </source>
</evidence>
<keyword evidence="3" id="KW-0560">Oxidoreductase</keyword>
<keyword evidence="4" id="KW-1015">Disulfide bond</keyword>
<accession>A0ABY5YJZ1</accession>
<evidence type="ECO:0000256" key="7">
    <source>
        <dbReference type="SAM" id="Phobius"/>
    </source>
</evidence>
<evidence type="ECO:0000256" key="5">
    <source>
        <dbReference type="ARBA" id="ARBA00023284"/>
    </source>
</evidence>
<dbReference type="InterPro" id="IPR036249">
    <property type="entry name" value="Thioredoxin-like_sf"/>
</dbReference>
<dbReference type="RefSeq" id="WP_260561687.1">
    <property type="nucleotide sequence ID" value="NZ_BAABEC010000159.1"/>
</dbReference>
<dbReference type="InterPro" id="IPR012336">
    <property type="entry name" value="Thioredoxin-like_fold"/>
</dbReference>
<keyword evidence="5" id="KW-0676">Redox-active center</keyword>
<dbReference type="PANTHER" id="PTHR13887">
    <property type="entry name" value="GLUTATHIONE S-TRANSFERASE KAPPA"/>
    <property type="match status" value="1"/>
</dbReference>
<dbReference type="Gene3D" id="3.40.30.10">
    <property type="entry name" value="Glutaredoxin"/>
    <property type="match status" value="1"/>
</dbReference>
<keyword evidence="7" id="KW-0472">Membrane</keyword>
<feature type="domain" description="Thioredoxin-like fold" evidence="8">
    <location>
        <begin position="68"/>
        <end position="241"/>
    </location>
</feature>
<evidence type="ECO:0000313" key="9">
    <source>
        <dbReference type="EMBL" id="UWX65432.1"/>
    </source>
</evidence>
<feature type="compositionally biased region" description="Basic residues" evidence="6">
    <location>
        <begin position="1"/>
        <end position="24"/>
    </location>
</feature>
<protein>
    <submittedName>
        <fullName evidence="9">DsbA family protein</fullName>
    </submittedName>
</protein>
<evidence type="ECO:0000256" key="3">
    <source>
        <dbReference type="ARBA" id="ARBA00023002"/>
    </source>
</evidence>
<reference evidence="9" key="1">
    <citation type="submission" date="2022-09" db="EMBL/GenBank/DDBJ databases">
        <title>genome sequence of Deinococcus rubellus.</title>
        <authorList>
            <person name="Srinivasan S."/>
        </authorList>
    </citation>
    <scope>NUCLEOTIDE SEQUENCE</scope>
    <source>
        <strain evidence="9">Ant6</strain>
    </source>
</reference>
<comment type="similarity">
    <text evidence="1">Belongs to the thioredoxin family. DsbA subfamily.</text>
</comment>
<keyword evidence="10" id="KW-1185">Reference proteome</keyword>
<evidence type="ECO:0000256" key="2">
    <source>
        <dbReference type="ARBA" id="ARBA00022729"/>
    </source>
</evidence>
<gene>
    <name evidence="9" type="ORF">N0D28_07200</name>
</gene>
<dbReference type="Pfam" id="PF13462">
    <property type="entry name" value="Thioredoxin_4"/>
    <property type="match status" value="1"/>
</dbReference>
<organism evidence="9 10">
    <name type="scientific">Deinococcus rubellus</name>
    <dbReference type="NCBI Taxonomy" id="1889240"/>
    <lineage>
        <taxon>Bacteria</taxon>
        <taxon>Thermotogati</taxon>
        <taxon>Deinococcota</taxon>
        <taxon>Deinococci</taxon>
        <taxon>Deinococcales</taxon>
        <taxon>Deinococcaceae</taxon>
        <taxon>Deinococcus</taxon>
    </lineage>
</organism>
<name>A0ABY5YJZ1_9DEIO</name>
<sequence>MARLKKNQVKHRKHARKPLPRKKQTSGGLGLIIGTLLAAVLIAAVAFYLRPTTGSSGVVRSFDLTSLPVLGQADAPATLVVVEDFKCPACRAFEQDVMPQLVSKYVNTGKLKVASLTWPFLAKARNLPTDDSLFAAEAARCVYDQLGSAGYYGFKKVLFGNQGDETTVWATKDKLKTLASGLSQLDQSKFGTCLNSDATRASVQDNQKQVTAAGITSTPSVFVDGQSVTPTLEALSTAIDNAAPAAP</sequence>
<dbReference type="PANTHER" id="PTHR13887:SF14">
    <property type="entry name" value="DISULFIDE BOND FORMATION PROTEIN D"/>
    <property type="match status" value="1"/>
</dbReference>
<feature type="transmembrane region" description="Helical" evidence="7">
    <location>
        <begin position="26"/>
        <end position="49"/>
    </location>
</feature>
<keyword evidence="7" id="KW-0812">Transmembrane</keyword>
<proteinExistence type="inferred from homology"/>
<evidence type="ECO:0000259" key="8">
    <source>
        <dbReference type="Pfam" id="PF13462"/>
    </source>
</evidence>
<dbReference type="EMBL" id="CP104213">
    <property type="protein sequence ID" value="UWX65432.1"/>
    <property type="molecule type" value="Genomic_DNA"/>
</dbReference>
<dbReference type="Proteomes" id="UP001060261">
    <property type="component" value="Chromosome"/>
</dbReference>
<keyword evidence="7" id="KW-1133">Transmembrane helix</keyword>